<accession>A0AB74UQV9</accession>
<evidence type="ECO:0000313" key="1">
    <source>
        <dbReference type="EMBL" id="XIA16958.1"/>
    </source>
</evidence>
<dbReference type="AlphaFoldDB" id="A0AB74UQV9"/>
<protein>
    <submittedName>
        <fullName evidence="1">Uncharacterized protein</fullName>
    </submittedName>
</protein>
<gene>
    <name evidence="1" type="ORF">ACFYG5_10250</name>
</gene>
<dbReference type="RefSeq" id="WP_395117422.1">
    <property type="nucleotide sequence ID" value="NZ_CP170721.1"/>
</dbReference>
<dbReference type="EMBL" id="CP170721">
    <property type="protein sequence ID" value="XIA16958.1"/>
    <property type="molecule type" value="Genomic_DNA"/>
</dbReference>
<proteinExistence type="predicted"/>
<name>A0AB74UQV9_9GAMM</name>
<organism evidence="1">
    <name type="scientific">Rhodanobacter sp. FW102-FHT14D07</name>
    <dbReference type="NCBI Taxonomy" id="3351462"/>
    <lineage>
        <taxon>Bacteria</taxon>
        <taxon>Pseudomonadati</taxon>
        <taxon>Pseudomonadota</taxon>
        <taxon>Gammaproteobacteria</taxon>
        <taxon>Lysobacterales</taxon>
        <taxon>Rhodanobacteraceae</taxon>
        <taxon>Rhodanobacter</taxon>
    </lineage>
</organism>
<reference evidence="1" key="1">
    <citation type="submission" date="2024-10" db="EMBL/GenBank/DDBJ databases">
        <authorList>
            <person name="Lesea H.P."/>
            <person name="Kuehl J.V."/>
            <person name="Chandonia J.-M."/>
        </authorList>
    </citation>
    <scope>NUCLEOTIDE SEQUENCE</scope>
    <source>
        <strain evidence="1">FW102-FHT14D07</strain>
    </source>
</reference>
<sequence>MSRRLFRPGAEASRPVPNPAVRRLAAVIRRRIAGKGHLLDVSPQLCFKAYLHAESAATVPRRETLSQFAARRCSSVRTASVERRMHP</sequence>